<dbReference type="InterPro" id="IPR036388">
    <property type="entry name" value="WH-like_DNA-bd_sf"/>
</dbReference>
<dbReference type="SUPFAM" id="SSF46785">
    <property type="entry name" value="Winged helix' DNA-binding domain"/>
    <property type="match status" value="1"/>
</dbReference>
<dbReference type="Proteomes" id="UP000250462">
    <property type="component" value="Unassembled WGS sequence"/>
</dbReference>
<dbReference type="InterPro" id="IPR036390">
    <property type="entry name" value="WH_DNA-bd_sf"/>
</dbReference>
<protein>
    <submittedName>
        <fullName evidence="2">MarR family transcriptional regulator</fullName>
    </submittedName>
</protein>
<dbReference type="Pfam" id="PF12802">
    <property type="entry name" value="MarR_2"/>
    <property type="match status" value="1"/>
</dbReference>
<keyword evidence="3" id="KW-1185">Reference proteome</keyword>
<accession>A0A329R5H0</accession>
<name>A0A329R5H0_9ACTN</name>
<dbReference type="EMBL" id="QMIG01000001">
    <property type="protein sequence ID" value="RAW18722.1"/>
    <property type="molecule type" value="Genomic_DNA"/>
</dbReference>
<dbReference type="InterPro" id="IPR039422">
    <property type="entry name" value="MarR/SlyA-like"/>
</dbReference>
<dbReference type="PANTHER" id="PTHR33164:SF99">
    <property type="entry name" value="MARR FAMILY REGULATORY PROTEIN"/>
    <property type="match status" value="1"/>
</dbReference>
<reference evidence="2 3" key="1">
    <citation type="submission" date="2018-06" db="EMBL/GenBank/DDBJ databases">
        <title>Phytoactinopolyspora halophila sp. nov., a novel halophilic actinomycete isolated from a saline soil in China.</title>
        <authorList>
            <person name="Tang S.-K."/>
        </authorList>
    </citation>
    <scope>NUCLEOTIDE SEQUENCE [LARGE SCALE GENOMIC DNA]</scope>
    <source>
        <strain evidence="2 3">YIM 96934</strain>
    </source>
</reference>
<evidence type="ECO:0000259" key="1">
    <source>
        <dbReference type="PROSITE" id="PS50995"/>
    </source>
</evidence>
<evidence type="ECO:0000313" key="2">
    <source>
        <dbReference type="EMBL" id="RAW18722.1"/>
    </source>
</evidence>
<comment type="caution">
    <text evidence="2">The sequence shown here is derived from an EMBL/GenBank/DDBJ whole genome shotgun (WGS) entry which is preliminary data.</text>
</comment>
<dbReference type="PROSITE" id="PS50995">
    <property type="entry name" value="HTH_MARR_2"/>
    <property type="match status" value="1"/>
</dbReference>
<dbReference type="PRINTS" id="PR00598">
    <property type="entry name" value="HTHMARR"/>
</dbReference>
<dbReference type="AlphaFoldDB" id="A0A329R5H0"/>
<sequence length="151" mass="17572">MGIMFGFDERISPEQLRVWRAFERAYGRVSEQLEADLVELHRLPLAWYEVLARLSEAEGHKLRMSQLADMVMLSPSGLSRLVDRMIKEGLIRRIPVEKDARGFYAILAEPGRKRLEEATGTHHRGVLDYMISRFNDEELAQFTAFLERLHD</sequence>
<dbReference type="Gene3D" id="1.10.10.10">
    <property type="entry name" value="Winged helix-like DNA-binding domain superfamily/Winged helix DNA-binding domain"/>
    <property type="match status" value="1"/>
</dbReference>
<dbReference type="PANTHER" id="PTHR33164">
    <property type="entry name" value="TRANSCRIPTIONAL REGULATOR, MARR FAMILY"/>
    <property type="match status" value="1"/>
</dbReference>
<feature type="domain" description="HTH marR-type" evidence="1">
    <location>
        <begin position="15"/>
        <end position="151"/>
    </location>
</feature>
<dbReference type="GO" id="GO:0003700">
    <property type="term" value="F:DNA-binding transcription factor activity"/>
    <property type="evidence" value="ECO:0007669"/>
    <property type="project" value="InterPro"/>
</dbReference>
<dbReference type="RefSeq" id="WP_112256419.1">
    <property type="nucleotide sequence ID" value="NZ_QMIG01000001.1"/>
</dbReference>
<dbReference type="GO" id="GO:0006950">
    <property type="term" value="P:response to stress"/>
    <property type="evidence" value="ECO:0007669"/>
    <property type="project" value="TreeGrafter"/>
</dbReference>
<dbReference type="SMART" id="SM00347">
    <property type="entry name" value="HTH_MARR"/>
    <property type="match status" value="1"/>
</dbReference>
<organism evidence="2 3">
    <name type="scientific">Phytoactinopolyspora halophila</name>
    <dbReference type="NCBI Taxonomy" id="1981511"/>
    <lineage>
        <taxon>Bacteria</taxon>
        <taxon>Bacillati</taxon>
        <taxon>Actinomycetota</taxon>
        <taxon>Actinomycetes</taxon>
        <taxon>Jiangellales</taxon>
        <taxon>Jiangellaceae</taxon>
        <taxon>Phytoactinopolyspora</taxon>
    </lineage>
</organism>
<gene>
    <name evidence="2" type="ORF">DPM12_01220</name>
</gene>
<proteinExistence type="predicted"/>
<dbReference type="InterPro" id="IPR000835">
    <property type="entry name" value="HTH_MarR-typ"/>
</dbReference>
<dbReference type="OrthoDB" id="5295456at2"/>
<evidence type="ECO:0000313" key="3">
    <source>
        <dbReference type="Proteomes" id="UP000250462"/>
    </source>
</evidence>